<name>D8PYE0_SCHCM</name>
<dbReference type="EMBL" id="GL377304">
    <property type="protein sequence ID" value="EFI98681.1"/>
    <property type="molecule type" value="Genomic_DNA"/>
</dbReference>
<evidence type="ECO:0000313" key="2">
    <source>
        <dbReference type="EMBL" id="EFI98681.1"/>
    </source>
</evidence>
<keyword evidence="3" id="KW-1185">Reference proteome</keyword>
<dbReference type="Proteomes" id="UP000007431">
    <property type="component" value="Unassembled WGS sequence"/>
</dbReference>
<protein>
    <submittedName>
        <fullName evidence="2">Uncharacterized protein</fullName>
    </submittedName>
</protein>
<dbReference type="AlphaFoldDB" id="D8PYE0"/>
<evidence type="ECO:0000313" key="3">
    <source>
        <dbReference type="Proteomes" id="UP000007431"/>
    </source>
</evidence>
<accession>D8PYE0</accession>
<dbReference type="HOGENOM" id="CLU_2172525_0_0_1"/>
<gene>
    <name evidence="2" type="ORF">SCHCODRAFT_233053</name>
</gene>
<reference evidence="2 3" key="1">
    <citation type="journal article" date="2010" name="Nat. Biotechnol.">
        <title>Genome sequence of the model mushroom Schizophyllum commune.</title>
        <authorList>
            <person name="Ohm R.A."/>
            <person name="de Jong J.F."/>
            <person name="Lugones L.G."/>
            <person name="Aerts A."/>
            <person name="Kothe E."/>
            <person name="Stajich J.E."/>
            <person name="de Vries R.P."/>
            <person name="Record E."/>
            <person name="Levasseur A."/>
            <person name="Baker S.E."/>
            <person name="Bartholomew K.A."/>
            <person name="Coutinho P.M."/>
            <person name="Erdmann S."/>
            <person name="Fowler T.J."/>
            <person name="Gathman A.C."/>
            <person name="Lombard V."/>
            <person name="Henrissat B."/>
            <person name="Knabe N."/>
            <person name="Kuees U."/>
            <person name="Lilly W.W."/>
            <person name="Lindquist E."/>
            <person name="Lucas S."/>
            <person name="Magnuson J.K."/>
            <person name="Piumi F."/>
            <person name="Raudaskoski M."/>
            <person name="Salamov A."/>
            <person name="Schmutz J."/>
            <person name="Schwarze F.W.M.R."/>
            <person name="vanKuyk P.A."/>
            <person name="Horton J.S."/>
            <person name="Grigoriev I.V."/>
            <person name="Woesten H.A.B."/>
        </authorList>
    </citation>
    <scope>NUCLEOTIDE SEQUENCE [LARGE SCALE GENOMIC DNA]</scope>
    <source>
        <strain evidence="3">H4-8 / FGSC 9210</strain>
    </source>
</reference>
<feature type="region of interest" description="Disordered" evidence="1">
    <location>
        <begin position="1"/>
        <end position="24"/>
    </location>
</feature>
<dbReference type="OMA" id="NIEWAKH"/>
<feature type="compositionally biased region" description="Basic and acidic residues" evidence="1">
    <location>
        <begin position="1"/>
        <end position="11"/>
    </location>
</feature>
<dbReference type="InParanoid" id="D8PYE0"/>
<dbReference type="STRING" id="578458.D8PYE0"/>
<dbReference type="eggNOG" id="ENOG502RD0G">
    <property type="taxonomic scope" value="Eukaryota"/>
</dbReference>
<dbReference type="VEuPathDB" id="FungiDB:SCHCODRAFT_02697441"/>
<evidence type="ECO:0000256" key="1">
    <source>
        <dbReference type="SAM" id="MobiDB-lite"/>
    </source>
</evidence>
<proteinExistence type="predicted"/>
<organism evidence="3">
    <name type="scientific">Schizophyllum commune (strain H4-8 / FGSC 9210)</name>
    <name type="common">Split gill fungus</name>
    <dbReference type="NCBI Taxonomy" id="578458"/>
    <lineage>
        <taxon>Eukaryota</taxon>
        <taxon>Fungi</taxon>
        <taxon>Dikarya</taxon>
        <taxon>Basidiomycota</taxon>
        <taxon>Agaricomycotina</taxon>
        <taxon>Agaricomycetes</taxon>
        <taxon>Agaricomycetidae</taxon>
        <taxon>Agaricales</taxon>
        <taxon>Schizophyllaceae</taxon>
        <taxon>Schizophyllum</taxon>
    </lineage>
</organism>
<sequence>MAKLSKAKDPTDPGTQKTRAEPIPWDTSPAWLERILQFLGNAASFRNKLFSDSNTTAAKEGRAKIVGSVSKATMYQQLAVVVFGRFTPGPEFGEAADQDTVPLPPYIPVQ</sequence>